<comment type="caution">
    <text evidence="2">The sequence shown here is derived from an EMBL/GenBank/DDBJ whole genome shotgun (WGS) entry which is preliminary data.</text>
</comment>
<dbReference type="InterPro" id="IPR036873">
    <property type="entry name" value="Rhodanese-like_dom_sf"/>
</dbReference>
<dbReference type="Gene3D" id="3.40.250.10">
    <property type="entry name" value="Rhodanese-like domain"/>
    <property type="match status" value="2"/>
</dbReference>
<name>A0A8J6NFE2_9BACT</name>
<evidence type="ECO:0000313" key="2">
    <source>
        <dbReference type="EMBL" id="MBC8317703.1"/>
    </source>
</evidence>
<dbReference type="Pfam" id="PF00581">
    <property type="entry name" value="Rhodanese"/>
    <property type="match status" value="1"/>
</dbReference>
<protein>
    <recommendedName>
        <fullName evidence="1">Rhodanese domain-containing protein</fullName>
    </recommendedName>
</protein>
<dbReference type="SUPFAM" id="SSF52821">
    <property type="entry name" value="Rhodanese/Cell cycle control phosphatase"/>
    <property type="match status" value="2"/>
</dbReference>
<dbReference type="PANTHER" id="PTHR43031:SF16">
    <property type="entry name" value="OXIDOREDUCTASE"/>
    <property type="match status" value="1"/>
</dbReference>
<dbReference type="SMART" id="SM00450">
    <property type="entry name" value="RHOD"/>
    <property type="match status" value="2"/>
</dbReference>
<dbReference type="AlphaFoldDB" id="A0A8J6NFE2"/>
<dbReference type="PROSITE" id="PS50206">
    <property type="entry name" value="RHODANESE_3"/>
    <property type="match status" value="2"/>
</dbReference>
<dbReference type="InterPro" id="IPR001763">
    <property type="entry name" value="Rhodanese-like_dom"/>
</dbReference>
<organism evidence="2 3">
    <name type="scientific">Candidatus Desulfobia pelagia</name>
    <dbReference type="NCBI Taxonomy" id="2841692"/>
    <lineage>
        <taxon>Bacteria</taxon>
        <taxon>Pseudomonadati</taxon>
        <taxon>Thermodesulfobacteriota</taxon>
        <taxon>Desulfobulbia</taxon>
        <taxon>Desulfobulbales</taxon>
        <taxon>Desulfobulbaceae</taxon>
        <taxon>Candidatus Desulfobia</taxon>
    </lineage>
</organism>
<evidence type="ECO:0000259" key="1">
    <source>
        <dbReference type="PROSITE" id="PS50206"/>
    </source>
</evidence>
<dbReference type="InterPro" id="IPR050229">
    <property type="entry name" value="GlpE_sulfurtransferase"/>
</dbReference>
<reference evidence="2 3" key="1">
    <citation type="submission" date="2020-08" db="EMBL/GenBank/DDBJ databases">
        <title>Bridging the membrane lipid divide: bacteria of the FCB group superphylum have the potential to synthesize archaeal ether lipids.</title>
        <authorList>
            <person name="Villanueva L."/>
            <person name="Von Meijenfeldt F.A.B."/>
            <person name="Westbye A.B."/>
            <person name="Yadav S."/>
            <person name="Hopmans E.C."/>
            <person name="Dutilh B.E."/>
            <person name="Sinninghe Damste J.S."/>
        </authorList>
    </citation>
    <scope>NUCLEOTIDE SEQUENCE [LARGE SCALE GENOMIC DNA]</scope>
    <source>
        <strain evidence="2">NIOZ-UU47</strain>
    </source>
</reference>
<accession>A0A8J6NFE2</accession>
<gene>
    <name evidence="2" type="ORF">H8E41_07330</name>
</gene>
<dbReference type="EMBL" id="JACNJZ010000100">
    <property type="protein sequence ID" value="MBC8317703.1"/>
    <property type="molecule type" value="Genomic_DNA"/>
</dbReference>
<proteinExistence type="predicted"/>
<evidence type="ECO:0000313" key="3">
    <source>
        <dbReference type="Proteomes" id="UP000614424"/>
    </source>
</evidence>
<sequence>MKVRTYFLVLFFSLFLFVPHISLALDRFETITTEQMKQLHDERAAGKTDFILVNTLDEIVFSHSSIPGSVNIPWHKAEDLQGRLGKIKSKLIITYGEGAGDVSAYKTAVAVKKLEYENIKMYKGGLEEWKKAGHTLDAAKPLPEYEVEFISAEDLLKELQEADSRDCTDWRNNPLITILDLRTENFLELKYPIFHIKTKCQKLTMLSEHLSDSHHRNKIPNKGQVVTLTERGVRDADVIRYLSAHGYTNIVGLKSGIQGWIQLDFSLKTRK</sequence>
<feature type="domain" description="Rhodanese" evidence="1">
    <location>
        <begin position="216"/>
        <end position="269"/>
    </location>
</feature>
<dbReference type="Proteomes" id="UP000614424">
    <property type="component" value="Unassembled WGS sequence"/>
</dbReference>
<feature type="domain" description="Rhodanese" evidence="1">
    <location>
        <begin position="61"/>
        <end position="138"/>
    </location>
</feature>
<dbReference type="PANTHER" id="PTHR43031">
    <property type="entry name" value="FAD-DEPENDENT OXIDOREDUCTASE"/>
    <property type="match status" value="1"/>
</dbReference>